<evidence type="ECO:0000256" key="4">
    <source>
        <dbReference type="ARBA" id="ARBA00023143"/>
    </source>
</evidence>
<evidence type="ECO:0000256" key="1">
    <source>
        <dbReference type="ARBA" id="ARBA00004117"/>
    </source>
</evidence>
<dbReference type="Pfam" id="PF00460">
    <property type="entry name" value="Flg_bb_rod"/>
    <property type="match status" value="1"/>
</dbReference>
<dbReference type="NCBIfam" id="TIGR01395">
    <property type="entry name" value="FlgC"/>
    <property type="match status" value="1"/>
</dbReference>
<dbReference type="PROSITE" id="PS00588">
    <property type="entry name" value="FLAGELLA_BB_ROD"/>
    <property type="match status" value="1"/>
</dbReference>
<dbReference type="PANTHER" id="PTHR30435">
    <property type="entry name" value="FLAGELLAR PROTEIN"/>
    <property type="match status" value="1"/>
</dbReference>
<protein>
    <recommendedName>
        <fullName evidence="3">Flagellar basal-body rod protein FlgC</fullName>
    </recommendedName>
</protein>
<dbReference type="InterPro" id="IPR019776">
    <property type="entry name" value="Flagellar_basal_body_rod_CS"/>
</dbReference>
<keyword evidence="4" id="KW-0975">Bacterial flagellum</keyword>
<feature type="domain" description="Flagellar basal body rod protein N-terminal" evidence="6">
    <location>
        <begin position="8"/>
        <end position="34"/>
    </location>
</feature>
<organism evidence="8">
    <name type="scientific">hydrothermal vent metagenome</name>
    <dbReference type="NCBI Taxonomy" id="652676"/>
    <lineage>
        <taxon>unclassified sequences</taxon>
        <taxon>metagenomes</taxon>
        <taxon>ecological metagenomes</taxon>
    </lineage>
</organism>
<sequence>MDLFSALKISSSGMSAQRTRLNVVSSNLANINTTKTPEGGPYKRKSVVVQAVSLNKPGTFANAVDNAIRGVKVTQIKEDNSAPRMLYDPSHPDADENGYVAMPNVNMMEEMVDMLSASRAYEANAMAANTAKQMAQKAIEMGQR</sequence>
<name>A0A3B1CEE0_9ZZZZ</name>
<evidence type="ECO:0000259" key="7">
    <source>
        <dbReference type="Pfam" id="PF06429"/>
    </source>
</evidence>
<evidence type="ECO:0000256" key="3">
    <source>
        <dbReference type="ARBA" id="ARBA00017941"/>
    </source>
</evidence>
<dbReference type="AlphaFoldDB" id="A0A3B1CEE0"/>
<proteinExistence type="inferred from homology"/>
<evidence type="ECO:0000256" key="2">
    <source>
        <dbReference type="ARBA" id="ARBA00009677"/>
    </source>
</evidence>
<comment type="subcellular location">
    <subcellularLocation>
        <location evidence="1">Bacterial flagellum basal body</location>
    </subcellularLocation>
</comment>
<feature type="domain" description="Flagellar basal-body/hook protein C-terminal" evidence="7">
    <location>
        <begin position="97"/>
        <end position="141"/>
    </location>
</feature>
<keyword evidence="8" id="KW-0282">Flagellum</keyword>
<gene>
    <name evidence="8" type="ORF">MNBD_NITROSPINAE01-888</name>
</gene>
<keyword evidence="8" id="KW-0969">Cilium</keyword>
<comment type="similarity">
    <text evidence="2">Belongs to the flagella basal body rod proteins family.</text>
</comment>
<dbReference type="InterPro" id="IPR001444">
    <property type="entry name" value="Flag_bb_rod_N"/>
</dbReference>
<dbReference type="GO" id="GO:0071978">
    <property type="term" value="P:bacterial-type flagellum-dependent swarming motility"/>
    <property type="evidence" value="ECO:0007669"/>
    <property type="project" value="TreeGrafter"/>
</dbReference>
<accession>A0A3B1CEE0</accession>
<keyword evidence="8" id="KW-0966">Cell projection</keyword>
<dbReference type="InterPro" id="IPR006299">
    <property type="entry name" value="FlgC"/>
</dbReference>
<dbReference type="InterPro" id="IPR010930">
    <property type="entry name" value="Flg_bb/hook_C_dom"/>
</dbReference>
<dbReference type="EMBL" id="UOGC01000135">
    <property type="protein sequence ID" value="VAX22308.1"/>
    <property type="molecule type" value="Genomic_DNA"/>
</dbReference>
<evidence type="ECO:0000259" key="6">
    <source>
        <dbReference type="Pfam" id="PF00460"/>
    </source>
</evidence>
<dbReference type="PANTHER" id="PTHR30435:SF2">
    <property type="entry name" value="FLAGELLAR BASAL-BODY ROD PROTEIN FLGC"/>
    <property type="match status" value="1"/>
</dbReference>
<reference evidence="8" key="1">
    <citation type="submission" date="2018-06" db="EMBL/GenBank/DDBJ databases">
        <authorList>
            <person name="Zhirakovskaya E."/>
        </authorList>
    </citation>
    <scope>NUCLEOTIDE SEQUENCE</scope>
</reference>
<dbReference type="Pfam" id="PF06429">
    <property type="entry name" value="Flg_bbr_C"/>
    <property type="match status" value="1"/>
</dbReference>
<dbReference type="GO" id="GO:0030694">
    <property type="term" value="C:bacterial-type flagellum basal body, rod"/>
    <property type="evidence" value="ECO:0007669"/>
    <property type="project" value="InterPro"/>
</dbReference>
<evidence type="ECO:0000256" key="5">
    <source>
        <dbReference type="ARBA" id="ARBA00025933"/>
    </source>
</evidence>
<evidence type="ECO:0000313" key="8">
    <source>
        <dbReference type="EMBL" id="VAX22308.1"/>
    </source>
</evidence>
<comment type="subunit">
    <text evidence="5">The basal body constitutes a major portion of the flagellar organelle and consists of four rings (L,P,S, and M) mounted on a central rod. The rod consists of about 26 subunits of FlgG in the distal portion, and FlgB, FlgC and FlgF are thought to build up the proximal portion of the rod with about 6 subunits each.</text>
</comment>